<protein>
    <submittedName>
        <fullName evidence="6">GT2 family glycosyltransferase</fullName>
    </submittedName>
</protein>
<dbReference type="SUPFAM" id="SSF53448">
    <property type="entry name" value="Nucleotide-diphospho-sugar transferases"/>
    <property type="match status" value="1"/>
</dbReference>
<accession>A0A285V0K4</accession>
<keyword evidence="2" id="KW-0328">Glycosyltransferase</keyword>
<keyword evidence="3 6" id="KW-0808">Transferase</keyword>
<feature type="region of interest" description="Disordered" evidence="4">
    <location>
        <begin position="1"/>
        <end position="20"/>
    </location>
</feature>
<evidence type="ECO:0000313" key="6">
    <source>
        <dbReference type="EMBL" id="SOC46536.1"/>
    </source>
</evidence>
<dbReference type="EMBL" id="OBQD01000023">
    <property type="protein sequence ID" value="SOC46536.1"/>
    <property type="molecule type" value="Genomic_DNA"/>
</dbReference>
<name>A0A285V0K4_9HYPH</name>
<evidence type="ECO:0000256" key="1">
    <source>
        <dbReference type="ARBA" id="ARBA00006739"/>
    </source>
</evidence>
<keyword evidence="7" id="KW-1185">Reference proteome</keyword>
<gene>
    <name evidence="6" type="ORF">SAMN05892877_12317</name>
</gene>
<dbReference type="Gene3D" id="3.90.550.10">
    <property type="entry name" value="Spore Coat Polysaccharide Biosynthesis Protein SpsA, Chain A"/>
    <property type="match status" value="1"/>
</dbReference>
<organism evidence="6 7">
    <name type="scientific">Rhizobium subbaraonis</name>
    <dbReference type="NCBI Taxonomy" id="908946"/>
    <lineage>
        <taxon>Bacteria</taxon>
        <taxon>Pseudomonadati</taxon>
        <taxon>Pseudomonadota</taxon>
        <taxon>Alphaproteobacteria</taxon>
        <taxon>Hyphomicrobiales</taxon>
        <taxon>Rhizobiaceae</taxon>
        <taxon>Rhizobium/Agrobacterium group</taxon>
        <taxon>Rhizobium</taxon>
    </lineage>
</organism>
<dbReference type="PANTHER" id="PTHR43685">
    <property type="entry name" value="GLYCOSYLTRANSFERASE"/>
    <property type="match status" value="1"/>
</dbReference>
<comment type="similarity">
    <text evidence="1">Belongs to the glycosyltransferase 2 family.</text>
</comment>
<dbReference type="InterPro" id="IPR050834">
    <property type="entry name" value="Glycosyltransf_2"/>
</dbReference>
<feature type="domain" description="Glycosyltransferase 2-like" evidence="5">
    <location>
        <begin position="33"/>
        <end position="177"/>
    </location>
</feature>
<reference evidence="6 7" key="1">
    <citation type="submission" date="2017-08" db="EMBL/GenBank/DDBJ databases">
        <authorList>
            <person name="de Groot N.N."/>
        </authorList>
    </citation>
    <scope>NUCLEOTIDE SEQUENCE [LARGE SCALE GENOMIC DNA]</scope>
    <source>
        <strain evidence="6 7">JC85</strain>
    </source>
</reference>
<dbReference type="GO" id="GO:0016757">
    <property type="term" value="F:glycosyltransferase activity"/>
    <property type="evidence" value="ECO:0007669"/>
    <property type="project" value="UniProtKB-KW"/>
</dbReference>
<evidence type="ECO:0000256" key="2">
    <source>
        <dbReference type="ARBA" id="ARBA00022676"/>
    </source>
</evidence>
<evidence type="ECO:0000313" key="7">
    <source>
        <dbReference type="Proteomes" id="UP000219167"/>
    </source>
</evidence>
<dbReference type="Pfam" id="PF00535">
    <property type="entry name" value="Glycos_transf_2"/>
    <property type="match status" value="1"/>
</dbReference>
<evidence type="ECO:0000256" key="3">
    <source>
        <dbReference type="ARBA" id="ARBA00022679"/>
    </source>
</evidence>
<dbReference type="InterPro" id="IPR029044">
    <property type="entry name" value="Nucleotide-diphossugar_trans"/>
</dbReference>
<sequence>MHRNLPAQPENEGGCASGRHHAKSTAMVTAAVSVLIATYMKEKAANLAACLDSLRAQTLPPAQIVLVVDGPIGADQEQVIEGFAAIGSAWEFRVVRLSKNGGLAAALNAGLTACTMPVIMRMDSDDICLPDRIEIEYRYLDAHPEVHIVAAWAEEFDDESPAVRLRIAPTVHDAIIKALRWRNVIVHQSVAVRADLLRSVGGYSSRFGLLEDYDLWIRLALAGAQFHIIPKVLVRARAGAGLNERRGGFRYLVNDVRFRTHVFRAGFLTLREFLMVTTLYSGFRLISGPMRSRLYSLVRSKP</sequence>
<evidence type="ECO:0000259" key="5">
    <source>
        <dbReference type="Pfam" id="PF00535"/>
    </source>
</evidence>
<evidence type="ECO:0000256" key="4">
    <source>
        <dbReference type="SAM" id="MobiDB-lite"/>
    </source>
</evidence>
<dbReference type="Proteomes" id="UP000219167">
    <property type="component" value="Unassembled WGS sequence"/>
</dbReference>
<dbReference type="PANTHER" id="PTHR43685:SF5">
    <property type="entry name" value="GLYCOSYLTRANSFERASE EPSE-RELATED"/>
    <property type="match status" value="1"/>
</dbReference>
<dbReference type="AlphaFoldDB" id="A0A285V0K4"/>
<dbReference type="RefSeq" id="WP_245423673.1">
    <property type="nucleotide sequence ID" value="NZ_OBQD01000023.1"/>
</dbReference>
<dbReference type="InterPro" id="IPR001173">
    <property type="entry name" value="Glyco_trans_2-like"/>
</dbReference>
<proteinExistence type="inferred from homology"/>